<dbReference type="SUPFAM" id="SSF56935">
    <property type="entry name" value="Porins"/>
    <property type="match status" value="1"/>
</dbReference>
<sequence length="384" mass="44040">MIRILDQAEISLPFRLAEYQLGFSKGNIDLITNTALEYRWTSNEAKVDVREAYLAWYPSWGEVKLGKQIYAWGAVDGNNPTDNLNPYDYYYIFQPGSNRKIGVLSANLKYYSDWWNFEAVVIPQHTGNRIPFDEPDFPLSQFTEFLDPRDNVVEVENPFEFGGKWQINLKNGDLSVSGLIAKDRTLSLSVYDLDQDFSVIPYFGYRKTQVLGLDGVTFYHGITFRGEVAYFKTRNDLSGDYAQPILLESEAEYRQYAFQAEFATLFDITVSSQLLGSKILKMDGAEVNQTTMMGMPFAIIADRGFLISLSRAFMDNILELSGYTFYNLEMNSFMLDGKMDYSLGENLAVNFGLTQFFGNENELEDRFNDLESFSHVQVSLKYNF</sequence>
<evidence type="ECO:0000313" key="1">
    <source>
        <dbReference type="EMBL" id="SVA85073.1"/>
    </source>
</evidence>
<dbReference type="EMBL" id="UINC01020211">
    <property type="protein sequence ID" value="SVA85073.1"/>
    <property type="molecule type" value="Genomic_DNA"/>
</dbReference>
<protein>
    <submittedName>
        <fullName evidence="1">Uncharacterized protein</fullName>
    </submittedName>
</protein>
<proteinExistence type="predicted"/>
<reference evidence="1" key="1">
    <citation type="submission" date="2018-05" db="EMBL/GenBank/DDBJ databases">
        <authorList>
            <person name="Lanie J.A."/>
            <person name="Ng W.-L."/>
            <person name="Kazmierczak K.M."/>
            <person name="Andrzejewski T.M."/>
            <person name="Davidsen T.M."/>
            <person name="Wayne K.J."/>
            <person name="Tettelin H."/>
            <person name="Glass J.I."/>
            <person name="Rusch D."/>
            <person name="Podicherti R."/>
            <person name="Tsui H.-C.T."/>
            <person name="Winkler M.E."/>
        </authorList>
    </citation>
    <scope>NUCLEOTIDE SEQUENCE</scope>
</reference>
<organism evidence="1">
    <name type="scientific">marine metagenome</name>
    <dbReference type="NCBI Taxonomy" id="408172"/>
    <lineage>
        <taxon>unclassified sequences</taxon>
        <taxon>metagenomes</taxon>
        <taxon>ecological metagenomes</taxon>
    </lineage>
</organism>
<dbReference type="AlphaFoldDB" id="A0A381Z8I8"/>
<accession>A0A381Z8I8</accession>
<gene>
    <name evidence="1" type="ORF">METZ01_LOCUS137927</name>
</gene>
<name>A0A381Z8I8_9ZZZZ</name>